<dbReference type="AlphaFoldDB" id="A0A4Y8KXD0"/>
<evidence type="ECO:0000313" key="8">
    <source>
        <dbReference type="Proteomes" id="UP000297861"/>
    </source>
</evidence>
<evidence type="ECO:0000256" key="4">
    <source>
        <dbReference type="ARBA" id="ARBA00022833"/>
    </source>
</evidence>
<dbReference type="STRING" id="1121485.GCA_000426485_01316"/>
<gene>
    <name evidence="7" type="primary">ygiD</name>
    <name evidence="7" type="ORF">E2605_16080</name>
</gene>
<dbReference type="RefSeq" id="WP_134437207.1">
    <property type="nucleotide sequence ID" value="NZ_SOML01000011.1"/>
</dbReference>
<reference evidence="7 8" key="1">
    <citation type="submission" date="2019-03" db="EMBL/GenBank/DDBJ databases">
        <title>San Antonio Military Medical Center submission to MRSN (WRAIR), pending publication.</title>
        <authorList>
            <person name="Blyth D.M."/>
            <person name="Mccarthy S.L."/>
            <person name="Schall S.E."/>
            <person name="Stam J.A."/>
            <person name="Ong A.C."/>
            <person name="Mcgann P.T."/>
        </authorList>
    </citation>
    <scope>NUCLEOTIDE SEQUENCE [LARGE SCALE GENOMIC DNA]</scope>
    <source>
        <strain evidence="7 8">MRSN571793</strain>
    </source>
</reference>
<evidence type="ECO:0000256" key="3">
    <source>
        <dbReference type="ARBA" id="ARBA00022723"/>
    </source>
</evidence>
<dbReference type="PANTHER" id="PTHR30096:SF0">
    <property type="entry name" value="4,5-DOPA DIOXYGENASE EXTRADIOL-LIKE PROTEIN"/>
    <property type="match status" value="1"/>
</dbReference>
<keyword evidence="7" id="KW-0223">Dioxygenase</keyword>
<organism evidence="7 8">
    <name type="scientific">Dysgonomonas capnocytophagoides</name>
    <dbReference type="NCBI Taxonomy" id="45254"/>
    <lineage>
        <taxon>Bacteria</taxon>
        <taxon>Pseudomonadati</taxon>
        <taxon>Bacteroidota</taxon>
        <taxon>Bacteroidia</taxon>
        <taxon>Bacteroidales</taxon>
        <taxon>Dysgonomonadaceae</taxon>
        <taxon>Dysgonomonas</taxon>
    </lineage>
</organism>
<dbReference type="SUPFAM" id="SSF53213">
    <property type="entry name" value="LigB-like"/>
    <property type="match status" value="1"/>
</dbReference>
<evidence type="ECO:0000259" key="6">
    <source>
        <dbReference type="Pfam" id="PF02900"/>
    </source>
</evidence>
<dbReference type="Proteomes" id="UP000297861">
    <property type="component" value="Unassembled WGS sequence"/>
</dbReference>
<accession>A0A4Y8KXD0</accession>
<dbReference type="NCBIfam" id="NF007914">
    <property type="entry name" value="PRK10628.1"/>
    <property type="match status" value="1"/>
</dbReference>
<comment type="similarity">
    <text evidence="2">Belongs to the DODA-type extradiol aromatic ring-opening dioxygenase family.</text>
</comment>
<keyword evidence="8" id="KW-1185">Reference proteome</keyword>
<keyword evidence="3" id="KW-0479">Metal-binding</keyword>
<protein>
    <submittedName>
        <fullName evidence="7">4,5-DOPA dioxygenase extradiol</fullName>
        <ecNumber evidence="7">1.13.11.29</ecNumber>
    </submittedName>
</protein>
<keyword evidence="5 7" id="KW-0560">Oxidoreductase</keyword>
<sequence>MNLKDLHKQLLYLENTPLMPVIFVGHGTPMNAIEDNEFSYKWHELGASILYPQAILCVSAHWETRGTYITAMQSPKTIHDFYGFPRELFAQQYPAKGLPELAGDLANNSLPFSIETDYEWGLDHGSWSVLKHFYPKAEIPVLQLSIDYTKPLSYHVELAKELNFLRRKGVLIVGSGNMIHNLRMVTPKNGDFNIEYGYDWAIELNEKFKSRIYDRDINSLTNYKSLDSAVNLAIPSLEHYIPLLYTLALQDKDDQITVFNDKIVAGSLSMTSIIIGQ</sequence>
<feature type="domain" description="Extradiol ring-cleavage dioxygenase class III enzyme subunit B" evidence="6">
    <location>
        <begin position="49"/>
        <end position="212"/>
    </location>
</feature>
<dbReference type="OrthoDB" id="9790889at2"/>
<comment type="cofactor">
    <cofactor evidence="1">
        <name>Zn(2+)</name>
        <dbReference type="ChEBI" id="CHEBI:29105"/>
    </cofactor>
</comment>
<evidence type="ECO:0000256" key="1">
    <source>
        <dbReference type="ARBA" id="ARBA00001947"/>
    </source>
</evidence>
<dbReference type="InterPro" id="IPR014436">
    <property type="entry name" value="Extradiol_dOase_DODA"/>
</dbReference>
<name>A0A4Y8KXD0_9BACT</name>
<keyword evidence="4" id="KW-0862">Zinc</keyword>
<dbReference type="Gene3D" id="3.40.830.10">
    <property type="entry name" value="LigB-like"/>
    <property type="match status" value="1"/>
</dbReference>
<evidence type="ECO:0000313" key="7">
    <source>
        <dbReference type="EMBL" id="TFD94277.1"/>
    </source>
</evidence>
<dbReference type="EC" id="1.13.11.29" evidence="7"/>
<evidence type="ECO:0000256" key="5">
    <source>
        <dbReference type="ARBA" id="ARBA00023002"/>
    </source>
</evidence>
<dbReference type="InterPro" id="IPR004183">
    <property type="entry name" value="Xdiol_dOase_suB"/>
</dbReference>
<dbReference type="GO" id="GO:0008270">
    <property type="term" value="F:zinc ion binding"/>
    <property type="evidence" value="ECO:0007669"/>
    <property type="project" value="InterPro"/>
</dbReference>
<dbReference type="GO" id="GO:0008198">
    <property type="term" value="F:ferrous iron binding"/>
    <property type="evidence" value="ECO:0007669"/>
    <property type="project" value="InterPro"/>
</dbReference>
<comment type="caution">
    <text evidence="7">The sequence shown here is derived from an EMBL/GenBank/DDBJ whole genome shotgun (WGS) entry which is preliminary data.</text>
</comment>
<dbReference type="PIRSF" id="PIRSF006157">
    <property type="entry name" value="Doxgns_DODA"/>
    <property type="match status" value="1"/>
</dbReference>
<dbReference type="EMBL" id="SOML01000011">
    <property type="protein sequence ID" value="TFD94277.1"/>
    <property type="molecule type" value="Genomic_DNA"/>
</dbReference>
<dbReference type="Pfam" id="PF02900">
    <property type="entry name" value="LigB"/>
    <property type="match status" value="1"/>
</dbReference>
<proteinExistence type="inferred from homology"/>
<evidence type="ECO:0000256" key="2">
    <source>
        <dbReference type="ARBA" id="ARBA00007581"/>
    </source>
</evidence>
<dbReference type="GO" id="GO:0050297">
    <property type="term" value="F:stizolobate synthase activity"/>
    <property type="evidence" value="ECO:0007669"/>
    <property type="project" value="UniProtKB-EC"/>
</dbReference>
<dbReference type="CDD" id="cd07363">
    <property type="entry name" value="45_DOPA_Dioxygenase"/>
    <property type="match status" value="1"/>
</dbReference>
<dbReference type="PANTHER" id="PTHR30096">
    <property type="entry name" value="4,5-DOPA DIOXYGENASE EXTRADIOL-LIKE PROTEIN"/>
    <property type="match status" value="1"/>
</dbReference>